<sequence length="217" mass="24395">MSGLSESAKLVKEALEQRGLETPMRPNAVSREEKKEKIEHHMREILTLLQLDLTDDSLEETPHRIAKMYVDEIFSGLDYSNFPKITVIENKMNVSEMVRVKDITVTSTCEHHLVTIDGKAAVAYIPRGKIIGLSKINRIVRFFAQRPQVQERMTQQILVALQTLLESDDVAVTIDATHYCVKSRGVMDATSETTTTALGGIFKSNPATRAEFLHGLR</sequence>
<name>A0A072FSE1_VIBPH</name>
<dbReference type="NCBIfam" id="NF006824">
    <property type="entry name" value="PRK09347.1-1"/>
    <property type="match status" value="1"/>
</dbReference>
<dbReference type="FunFam" id="3.30.1130.10:FF:000001">
    <property type="entry name" value="GTP cyclohydrolase 1"/>
    <property type="match status" value="1"/>
</dbReference>
<dbReference type="EMBL" id="CP097356">
    <property type="protein sequence ID" value="UYV28930.1"/>
    <property type="molecule type" value="Genomic_DNA"/>
</dbReference>
<keyword evidence="9" id="KW-0547">Nucleotide-binding</keyword>
<evidence type="ECO:0000256" key="1">
    <source>
        <dbReference type="ARBA" id="ARBA00001052"/>
    </source>
</evidence>
<evidence type="ECO:0000256" key="2">
    <source>
        <dbReference type="ARBA" id="ARBA00005080"/>
    </source>
</evidence>
<keyword evidence="6 9" id="KW-0479">Metal-binding</keyword>
<dbReference type="RefSeq" id="WP_005477356.1">
    <property type="nucleotide sequence ID" value="NZ_CABMHD010000003.1"/>
</dbReference>
<reference evidence="16 22" key="2">
    <citation type="submission" date="2015-08" db="EMBL/GenBank/DDBJ databases">
        <title>Draft Genome Sequences of Vibrio parahaemolyticus Strains.</title>
        <authorList>
            <person name="Gonzalez-Escalona N."/>
            <person name="DePaola A."/>
        </authorList>
    </citation>
    <scope>NUCLEOTIDE SEQUENCE [LARGE SCALE GENOMIC DNA]</scope>
    <source>
        <strain evidence="16 22">CFSAN001621</strain>
    </source>
</reference>
<reference evidence="17 24" key="4">
    <citation type="submission" date="2018-12" db="EMBL/GenBank/DDBJ databases">
        <title>Genomic insights into the evolutionary origins and pathogenicity of five Vibrio parahaemolyticus strains isolated from the shrimp with acute hepatopancreatic necrosis disease (AHPND).</title>
        <authorList>
            <person name="Yang Q."/>
            <person name="Dong X."/>
            <person name="Xie G."/>
            <person name="Fu S."/>
            <person name="Zou P."/>
            <person name="Sun J."/>
            <person name="Wang Y."/>
            <person name="Huang J."/>
        </authorList>
    </citation>
    <scope>NUCLEOTIDE SEQUENCE [LARGE SCALE GENOMIC DNA]</scope>
    <source>
        <strain evidence="17 24">20160303005-1</strain>
    </source>
</reference>
<dbReference type="Proteomes" id="UP000464718">
    <property type="component" value="Chromosome ii"/>
</dbReference>
<dbReference type="GO" id="GO:0005525">
    <property type="term" value="F:GTP binding"/>
    <property type="evidence" value="ECO:0007669"/>
    <property type="project" value="UniProtKB-KW"/>
</dbReference>
<dbReference type="GO" id="GO:0005737">
    <property type="term" value="C:cytoplasm"/>
    <property type="evidence" value="ECO:0007669"/>
    <property type="project" value="TreeGrafter"/>
</dbReference>
<reference evidence="19" key="9">
    <citation type="submission" date="2022-05" db="EMBL/GenBank/DDBJ databases">
        <title>Megaplasmid of Vibrio parahaemolyticus.</title>
        <authorList>
            <person name="Strauch E."/>
            <person name="Borowiak M."/>
        </authorList>
    </citation>
    <scope>NUCLEOTIDE SEQUENCE</scope>
    <source>
        <strain evidence="19">16-VB00198</strain>
    </source>
</reference>
<dbReference type="FunFam" id="1.10.286.10:FF:000002">
    <property type="entry name" value="GTP cyclohydrolase 1"/>
    <property type="match status" value="1"/>
</dbReference>
<dbReference type="PROSITE" id="PS00859">
    <property type="entry name" value="GTP_CYCLOHYDROL_1_1"/>
    <property type="match status" value="1"/>
</dbReference>
<reference evidence="11" key="6">
    <citation type="submission" date="2019-12" db="EMBL/GenBank/DDBJ databases">
        <authorList>
            <consortium name="NCBI Pathogen Detection Project"/>
        </authorList>
    </citation>
    <scope>NUCLEOTIDE SEQUENCE</scope>
    <source>
        <strain evidence="11">1930</strain>
    </source>
</reference>
<evidence type="ECO:0000256" key="5">
    <source>
        <dbReference type="ARBA" id="ARBA00022563"/>
    </source>
</evidence>
<dbReference type="NCBIfam" id="NF006826">
    <property type="entry name" value="PRK09347.1-3"/>
    <property type="match status" value="1"/>
</dbReference>
<dbReference type="InterPro" id="IPR043133">
    <property type="entry name" value="GTP-CH-I_C/QueF"/>
</dbReference>
<dbReference type="Proteomes" id="UP000518904">
    <property type="component" value="Unassembled WGS sequence"/>
</dbReference>
<dbReference type="EMBL" id="LIRS01000074">
    <property type="protein sequence ID" value="KOY31633.1"/>
    <property type="molecule type" value="Genomic_DNA"/>
</dbReference>
<accession>A0A072FSE1</accession>
<comment type="catalytic activity">
    <reaction evidence="1 9">
        <text>GTP + H2O = 7,8-dihydroneopterin 3'-triphosphate + formate + H(+)</text>
        <dbReference type="Rhea" id="RHEA:17473"/>
        <dbReference type="ChEBI" id="CHEBI:15377"/>
        <dbReference type="ChEBI" id="CHEBI:15378"/>
        <dbReference type="ChEBI" id="CHEBI:15740"/>
        <dbReference type="ChEBI" id="CHEBI:37565"/>
        <dbReference type="ChEBI" id="CHEBI:58462"/>
        <dbReference type="EC" id="3.5.4.16"/>
    </reaction>
</comment>
<evidence type="ECO:0000256" key="4">
    <source>
        <dbReference type="ARBA" id="ARBA00011857"/>
    </source>
</evidence>
<dbReference type="Pfam" id="PF01227">
    <property type="entry name" value="GTP_cyclohydroI"/>
    <property type="match status" value="1"/>
</dbReference>
<dbReference type="EMBL" id="CP034299">
    <property type="protein sequence ID" value="QHH12203.1"/>
    <property type="molecule type" value="Genomic_DNA"/>
</dbReference>
<dbReference type="EMBL" id="JACVHL010000011">
    <property type="protein sequence ID" value="MCC3805903.1"/>
    <property type="molecule type" value="Genomic_DNA"/>
</dbReference>
<evidence type="ECO:0000313" key="22">
    <source>
        <dbReference type="Proteomes" id="UP000191946"/>
    </source>
</evidence>
<dbReference type="OrthoDB" id="9801207at2"/>
<evidence type="ECO:0000256" key="6">
    <source>
        <dbReference type="ARBA" id="ARBA00022723"/>
    </source>
</evidence>
<dbReference type="PANTHER" id="PTHR11109:SF7">
    <property type="entry name" value="GTP CYCLOHYDROLASE 1"/>
    <property type="match status" value="1"/>
</dbReference>
<evidence type="ECO:0000313" key="16">
    <source>
        <dbReference type="EMBL" id="OQJ98680.1"/>
    </source>
</evidence>
<dbReference type="Proteomes" id="UP000321504">
    <property type="component" value="Unassembled WGS sequence"/>
</dbReference>
<keyword evidence="22" id="KW-1185">Reference proteome</keyword>
<comment type="similarity">
    <text evidence="3 9">Belongs to the GTP cyclohydrolase I family.</text>
</comment>
<evidence type="ECO:0000256" key="7">
    <source>
        <dbReference type="ARBA" id="ARBA00022801"/>
    </source>
</evidence>
<reference evidence="13" key="8">
    <citation type="submission" date="2020-09" db="EMBL/GenBank/DDBJ databases">
        <title>Genome sequence of Vibrio parahaemolyticus isolates.</title>
        <authorList>
            <person name="Hammerl J.A."/>
            <person name="Strauch E."/>
        </authorList>
    </citation>
    <scope>NUCLEOTIDE SEQUENCE</scope>
    <source>
        <strain evidence="13">17-VB00146</strain>
    </source>
</reference>
<evidence type="ECO:0000313" key="20">
    <source>
        <dbReference type="EMBL" id="WAT93399.1"/>
    </source>
</evidence>
<evidence type="ECO:0000313" key="14">
    <source>
        <dbReference type="EMBL" id="NMU26420.1"/>
    </source>
</evidence>
<evidence type="ECO:0000313" key="21">
    <source>
        <dbReference type="Proteomes" id="UP000037697"/>
    </source>
</evidence>
<reference evidence="12 21" key="1">
    <citation type="submission" date="2015-07" db="EMBL/GenBank/DDBJ databases">
        <title>Foodborne Vibrio parahaemolyticus Isolates.</title>
        <authorList>
            <person name="Ronholm J."/>
            <person name="Petronella N."/>
            <person name="Kenwell R."/>
            <person name="Banerjee S."/>
        </authorList>
    </citation>
    <scope>NUCLEOTIDE SEQUENCE [LARGE SCALE GENOMIC DNA]</scope>
    <source>
        <strain evidence="12 21">HS-06-05</strain>
    </source>
</reference>
<gene>
    <name evidence="9 14" type="primary">folE</name>
    <name evidence="12" type="ORF">ACX05_14080</name>
    <name evidence="16" type="ORF">AKG60_11570</name>
    <name evidence="17" type="ORF">EHC69_23245</name>
    <name evidence="18" type="ORF">FVP01_02000</name>
    <name evidence="15" type="ORF">HKB16_33170</name>
    <name evidence="14" type="ORF">HKB21_12395</name>
    <name evidence="11" type="ORF">I7278_05005</name>
    <name evidence="13" type="ORF">IB292_12690</name>
    <name evidence="19" type="ORF">M5598_17085</name>
    <name evidence="20" type="ORF">O1Q84_20620</name>
</gene>
<dbReference type="Proteomes" id="UP000037697">
    <property type="component" value="Unassembled WGS sequence"/>
</dbReference>
<feature type="binding site" evidence="9">
    <location>
        <position position="109"/>
    </location>
    <ligand>
        <name>Zn(2+)</name>
        <dbReference type="ChEBI" id="CHEBI:29105"/>
    </ligand>
</feature>
<dbReference type="Proteomes" id="UP000856022">
    <property type="component" value="Unassembled WGS sequence"/>
</dbReference>
<keyword evidence="5 9" id="KW-0554">One-carbon metabolism</keyword>
<evidence type="ECO:0000256" key="8">
    <source>
        <dbReference type="ARBA" id="ARBA00022833"/>
    </source>
</evidence>
<keyword evidence="7 9" id="KW-0378">Hydrolase</keyword>
<dbReference type="NCBIfam" id="NF006825">
    <property type="entry name" value="PRK09347.1-2"/>
    <property type="match status" value="1"/>
</dbReference>
<keyword evidence="8 9" id="KW-0862">Zinc</keyword>
<dbReference type="PROSITE" id="PS00860">
    <property type="entry name" value="GTP_CYCLOHYDROL_1_2"/>
    <property type="match status" value="1"/>
</dbReference>
<dbReference type="HAMAP" id="MF_00223">
    <property type="entry name" value="FolE"/>
    <property type="match status" value="1"/>
</dbReference>
<dbReference type="EMBL" id="CP114195">
    <property type="protein sequence ID" value="WAT93399.1"/>
    <property type="molecule type" value="Genomic_DNA"/>
</dbReference>
<evidence type="ECO:0000313" key="15">
    <source>
        <dbReference type="EMBL" id="NMU87703.1"/>
    </source>
</evidence>
<dbReference type="OMA" id="CEHMCMS"/>
<dbReference type="EMBL" id="DACQKT010000002">
    <property type="protein sequence ID" value="HAS6676170.1"/>
    <property type="molecule type" value="Genomic_DNA"/>
</dbReference>
<dbReference type="SUPFAM" id="SSF55620">
    <property type="entry name" value="Tetrahydrobiopterin biosynthesis enzymes-like"/>
    <property type="match status" value="1"/>
</dbReference>
<evidence type="ECO:0000313" key="18">
    <source>
        <dbReference type="EMBL" id="TXN17785.1"/>
    </source>
</evidence>
<dbReference type="InterPro" id="IPR018234">
    <property type="entry name" value="GTP_CycHdrlase_I_CS"/>
</dbReference>
<dbReference type="UniPathway" id="UPA00848">
    <property type="reaction ID" value="UER00151"/>
</dbReference>
<dbReference type="InterPro" id="IPR043134">
    <property type="entry name" value="GTP-CH-I_N"/>
</dbReference>
<dbReference type="GeneID" id="1191865"/>
<comment type="subunit">
    <text evidence="9">Homopolymer.</text>
</comment>
<dbReference type="AlphaFoldDB" id="A0A072FSE1"/>
<dbReference type="SMR" id="A0A072FSE1"/>
<dbReference type="InterPro" id="IPR020602">
    <property type="entry name" value="GTP_CycHdrlase_I_dom"/>
</dbReference>
<reference evidence="25 26" key="7">
    <citation type="submission" date="2020-04" db="EMBL/GenBank/DDBJ databases">
        <title>Whole-genome sequencing of Vibrio spp. from China reveals different genetic environments of blaCTX-M-14 among diverse lineages.</title>
        <authorList>
            <person name="Zheng Z."/>
            <person name="Ye L."/>
            <person name="Chen S."/>
        </authorList>
    </citation>
    <scope>NUCLEOTIDE SEQUENCE [LARGE SCALE GENOMIC DNA]</scope>
    <source>
        <strain evidence="15 25">Vb0551</strain>
        <strain evidence="14 26">Vb0574</strain>
    </source>
</reference>
<dbReference type="Gene3D" id="3.30.1130.10">
    <property type="match status" value="1"/>
</dbReference>
<evidence type="ECO:0000256" key="9">
    <source>
        <dbReference type="HAMAP-Rule" id="MF_00223"/>
    </source>
</evidence>
<dbReference type="Proteomes" id="UP000555836">
    <property type="component" value="Unassembled WGS sequence"/>
</dbReference>
<keyword evidence="9" id="KW-0342">GTP-binding</keyword>
<dbReference type="InterPro" id="IPR001474">
    <property type="entry name" value="GTP_CycHdrlase_I"/>
</dbReference>
<dbReference type="EMBL" id="JABCLD010001111">
    <property type="protein sequence ID" value="NMU26420.1"/>
    <property type="molecule type" value="Genomic_DNA"/>
</dbReference>
<comment type="pathway">
    <text evidence="2 9">Cofactor biosynthesis; 7,8-dihydroneopterin triphosphate biosynthesis; 7,8-dihydroneopterin triphosphate from GTP: step 1/1.</text>
</comment>
<organism evidence="14 26">
    <name type="scientific">Vibrio parahaemolyticus</name>
    <dbReference type="NCBI Taxonomy" id="670"/>
    <lineage>
        <taxon>Bacteria</taxon>
        <taxon>Pseudomonadati</taxon>
        <taxon>Pseudomonadota</taxon>
        <taxon>Gammaproteobacteria</taxon>
        <taxon>Vibrionales</taxon>
        <taxon>Vibrionaceae</taxon>
        <taxon>Vibrio</taxon>
    </lineage>
</organism>
<dbReference type="PANTHER" id="PTHR11109">
    <property type="entry name" value="GTP CYCLOHYDROLASE I"/>
    <property type="match status" value="1"/>
</dbReference>
<dbReference type="EMBL" id="JABCLB010002723">
    <property type="protein sequence ID" value="NMU87703.1"/>
    <property type="molecule type" value="Genomic_DNA"/>
</dbReference>
<evidence type="ECO:0000313" key="11">
    <source>
        <dbReference type="EMBL" id="HAS6676170.1"/>
    </source>
</evidence>
<feature type="domain" description="GTP cyclohydrolase I" evidence="10">
    <location>
        <begin position="38"/>
        <end position="215"/>
    </location>
</feature>
<evidence type="ECO:0000313" key="24">
    <source>
        <dbReference type="Proteomes" id="UP000464718"/>
    </source>
</evidence>
<dbReference type="Proteomes" id="UP000191946">
    <property type="component" value="Unassembled WGS sequence"/>
</dbReference>
<evidence type="ECO:0000259" key="10">
    <source>
        <dbReference type="Pfam" id="PF01227"/>
    </source>
</evidence>
<dbReference type="EC" id="3.5.4.16" evidence="9"/>
<evidence type="ECO:0000313" key="25">
    <source>
        <dbReference type="Proteomes" id="UP000518904"/>
    </source>
</evidence>
<evidence type="ECO:0000313" key="17">
    <source>
        <dbReference type="EMBL" id="QHH12203.1"/>
    </source>
</evidence>
<comment type="subunit">
    <text evidence="4">Toroid-shaped homodecamer, composed of two pentamers of five dimers.</text>
</comment>
<dbReference type="Proteomes" id="UP001156560">
    <property type="component" value="Chromosome 2"/>
</dbReference>
<dbReference type="GO" id="GO:0046654">
    <property type="term" value="P:tetrahydrofolate biosynthetic process"/>
    <property type="evidence" value="ECO:0007669"/>
    <property type="project" value="UniProtKB-UniRule"/>
</dbReference>
<proteinExistence type="inferred from homology"/>
<evidence type="ECO:0000313" key="19">
    <source>
        <dbReference type="EMBL" id="UYV28930.1"/>
    </source>
</evidence>
<dbReference type="Proteomes" id="UP000726777">
    <property type="component" value="Unassembled WGS sequence"/>
</dbReference>
<reference evidence="18 23" key="5">
    <citation type="submission" date="2019-08" db="EMBL/GenBank/DDBJ databases">
        <title>Emerging of two pre-pandemic pathogenic O4:KUT lineages of Vibrio parahaemolyticus in coastal eastern China.</title>
        <authorList>
            <person name="Yu H."/>
        </authorList>
    </citation>
    <scope>NUCLEOTIDE SEQUENCE [LARGE SCALE GENOMIC DNA]</scope>
    <source>
        <strain evidence="18 23">HZ17-383</strain>
    </source>
</reference>
<dbReference type="EMBL" id="LHQV01000015">
    <property type="protein sequence ID" value="OQJ98680.1"/>
    <property type="molecule type" value="Genomic_DNA"/>
</dbReference>
<evidence type="ECO:0000256" key="3">
    <source>
        <dbReference type="ARBA" id="ARBA00008085"/>
    </source>
</evidence>
<evidence type="ECO:0000313" key="12">
    <source>
        <dbReference type="EMBL" id="KOY31633.1"/>
    </source>
</evidence>
<feature type="binding site" evidence="9">
    <location>
        <position position="112"/>
    </location>
    <ligand>
        <name>Zn(2+)</name>
        <dbReference type="ChEBI" id="CHEBI:29105"/>
    </ligand>
</feature>
<dbReference type="Proteomes" id="UP001163036">
    <property type="component" value="Chromosome 2"/>
</dbReference>
<dbReference type="Gene3D" id="1.10.286.10">
    <property type="match status" value="1"/>
</dbReference>
<protein>
    <recommendedName>
        <fullName evidence="9">GTP cyclohydrolase 1</fullName>
        <ecNumber evidence="9">3.5.4.16</ecNumber>
    </recommendedName>
    <alternativeName>
        <fullName evidence="9">GTP cyclohydrolase I</fullName>
        <shortName evidence="9">GTP-CH-I</shortName>
    </alternativeName>
</protein>
<evidence type="ECO:0000313" key="13">
    <source>
        <dbReference type="EMBL" id="MCC3805903.1"/>
    </source>
</evidence>
<evidence type="ECO:0000313" key="26">
    <source>
        <dbReference type="Proteomes" id="UP000555836"/>
    </source>
</evidence>
<reference evidence="20" key="10">
    <citation type="submission" date="2022-12" db="EMBL/GenBank/DDBJ databases">
        <title>Vibrio parahaemolyticus become highly virulent by producing novel Tc toxins.</title>
        <authorList>
            <person name="Yang F."/>
            <person name="You Y."/>
            <person name="Lai Q."/>
            <person name="Xu L."/>
            <person name="Li F."/>
        </authorList>
    </citation>
    <scope>NUCLEOTIDE SEQUENCE</scope>
    <source>
        <strain evidence="20">Vp-HL-202005</strain>
    </source>
</reference>
<dbReference type="GO" id="GO:0006730">
    <property type="term" value="P:one-carbon metabolic process"/>
    <property type="evidence" value="ECO:0007669"/>
    <property type="project" value="UniProtKB-UniRule"/>
</dbReference>
<dbReference type="GO" id="GO:0008270">
    <property type="term" value="F:zinc ion binding"/>
    <property type="evidence" value="ECO:0007669"/>
    <property type="project" value="UniProtKB-UniRule"/>
</dbReference>
<dbReference type="GO" id="GO:0006729">
    <property type="term" value="P:tetrahydrobiopterin biosynthetic process"/>
    <property type="evidence" value="ECO:0007669"/>
    <property type="project" value="TreeGrafter"/>
</dbReference>
<dbReference type="GO" id="GO:0003934">
    <property type="term" value="F:GTP cyclohydrolase I activity"/>
    <property type="evidence" value="ECO:0007669"/>
    <property type="project" value="UniProtKB-UniRule"/>
</dbReference>
<dbReference type="EMBL" id="VRMQ01000001">
    <property type="protein sequence ID" value="TXN17785.1"/>
    <property type="molecule type" value="Genomic_DNA"/>
</dbReference>
<feature type="binding site" evidence="9">
    <location>
        <position position="180"/>
    </location>
    <ligand>
        <name>Zn(2+)</name>
        <dbReference type="ChEBI" id="CHEBI:29105"/>
    </ligand>
</feature>
<dbReference type="NCBIfam" id="TIGR00063">
    <property type="entry name" value="folE"/>
    <property type="match status" value="1"/>
</dbReference>
<evidence type="ECO:0000313" key="23">
    <source>
        <dbReference type="Proteomes" id="UP000321504"/>
    </source>
</evidence>
<reference evidence="11" key="3">
    <citation type="journal article" date="2018" name="Genome Biol.">
        <title>SKESA: strategic k-mer extension for scrupulous assemblies.</title>
        <authorList>
            <person name="Souvorov A."/>
            <person name="Agarwala R."/>
            <person name="Lipman D.J."/>
        </authorList>
    </citation>
    <scope>NUCLEOTIDE SEQUENCE</scope>
    <source>
        <strain evidence="11">1930</strain>
    </source>
</reference>